<name>A0A7J4JZH3_9ARCH</name>
<dbReference type="InterPro" id="IPR018076">
    <property type="entry name" value="T2SS_GspF_dom"/>
</dbReference>
<feature type="transmembrane region" description="Helical" evidence="6">
    <location>
        <begin position="33"/>
        <end position="54"/>
    </location>
</feature>
<dbReference type="AlphaFoldDB" id="A0A7J4JZH3"/>
<feature type="transmembrane region" description="Helical" evidence="6">
    <location>
        <begin position="265"/>
        <end position="287"/>
    </location>
</feature>
<organism evidence="8 9">
    <name type="scientific">Candidatus Iainarchaeum sp</name>
    <dbReference type="NCBI Taxonomy" id="3101447"/>
    <lineage>
        <taxon>Archaea</taxon>
        <taxon>Candidatus Iainarchaeota</taxon>
        <taxon>Candidatus Iainarchaeia</taxon>
        <taxon>Candidatus Iainarchaeales</taxon>
        <taxon>Candidatus Iainarchaeaceae</taxon>
        <taxon>Candidatus Iainarchaeum</taxon>
    </lineage>
</organism>
<dbReference type="EMBL" id="DUFW01000056">
    <property type="protein sequence ID" value="HIH21675.1"/>
    <property type="molecule type" value="Genomic_DNA"/>
</dbReference>
<dbReference type="InterPro" id="IPR056569">
    <property type="entry name" value="ArlJ-like"/>
</dbReference>
<reference evidence="9" key="1">
    <citation type="journal article" date="2020" name="bioRxiv">
        <title>A rank-normalized archaeal taxonomy based on genome phylogeny resolves widespread incomplete and uneven classifications.</title>
        <authorList>
            <person name="Rinke C."/>
            <person name="Chuvochina M."/>
            <person name="Mussig A.J."/>
            <person name="Chaumeil P.-A."/>
            <person name="Waite D.W."/>
            <person name="Whitman W.B."/>
            <person name="Parks D.H."/>
            <person name="Hugenholtz P."/>
        </authorList>
    </citation>
    <scope>NUCLEOTIDE SEQUENCE [LARGE SCALE GENOMIC DNA]</scope>
</reference>
<evidence type="ECO:0000256" key="5">
    <source>
        <dbReference type="ARBA" id="ARBA00023136"/>
    </source>
</evidence>
<evidence type="ECO:0000259" key="7">
    <source>
        <dbReference type="Pfam" id="PF00482"/>
    </source>
</evidence>
<evidence type="ECO:0000256" key="3">
    <source>
        <dbReference type="ARBA" id="ARBA00022692"/>
    </source>
</evidence>
<keyword evidence="5 6" id="KW-0472">Membrane</keyword>
<dbReference type="GO" id="GO:0005886">
    <property type="term" value="C:plasma membrane"/>
    <property type="evidence" value="ECO:0007669"/>
    <property type="project" value="UniProtKB-SubCell"/>
</dbReference>
<feature type="domain" description="Type II secretion system protein GspF" evidence="7">
    <location>
        <begin position="98"/>
        <end position="220"/>
    </location>
</feature>
<gene>
    <name evidence="8" type="ORF">HA222_03400</name>
</gene>
<feature type="transmembrane region" description="Helical" evidence="6">
    <location>
        <begin position="203"/>
        <end position="227"/>
    </location>
</feature>
<evidence type="ECO:0000256" key="4">
    <source>
        <dbReference type="ARBA" id="ARBA00022989"/>
    </source>
</evidence>
<dbReference type="PANTHER" id="PTHR35402">
    <property type="entry name" value="INTEGRAL MEMBRANE PROTEIN-RELATED"/>
    <property type="match status" value="1"/>
</dbReference>
<dbReference type="Proteomes" id="UP000590964">
    <property type="component" value="Unassembled WGS sequence"/>
</dbReference>
<comment type="subcellular location">
    <subcellularLocation>
        <location evidence="1">Cell membrane</location>
        <topology evidence="1">Multi-pass membrane protein</topology>
    </subcellularLocation>
</comment>
<accession>A0A7J4JZH3</accession>
<evidence type="ECO:0000256" key="6">
    <source>
        <dbReference type="SAM" id="Phobius"/>
    </source>
</evidence>
<keyword evidence="4 6" id="KW-1133">Transmembrane helix</keyword>
<evidence type="ECO:0000313" key="8">
    <source>
        <dbReference type="EMBL" id="HIH21675.1"/>
    </source>
</evidence>
<proteinExistence type="predicted"/>
<dbReference type="InterPro" id="IPR042094">
    <property type="entry name" value="T2SS_GspF_sf"/>
</dbReference>
<evidence type="ECO:0000313" key="9">
    <source>
        <dbReference type="Proteomes" id="UP000590964"/>
    </source>
</evidence>
<evidence type="ECO:0000256" key="1">
    <source>
        <dbReference type="ARBA" id="ARBA00004651"/>
    </source>
</evidence>
<dbReference type="Gene3D" id="1.20.81.30">
    <property type="entry name" value="Type II secretion system (T2SS), domain F"/>
    <property type="match status" value="1"/>
</dbReference>
<feature type="transmembrane region" description="Helical" evidence="6">
    <location>
        <begin position="60"/>
        <end position="79"/>
    </location>
</feature>
<sequence>MYARISALIPKKVQDAFKRELEYLGIEVESARFVGFIFSFGILLSLAISLNLYLLFQFPLLVSFAFFAALFVGGIYLWLSIAAESKGKFVEKILPDALQLIASNIRAGLTTERALIVSARPEFGPLELELKKASKRILTGTPIQDALAEIANRIQSKSLEKTIWLVNKGIGSGGQIADVLTQLSDDLREQNSLQDEIRANISIYIMLIFFAAAIGAPMMFGISSFIVQILSKQISGLQNIEVPVAQVSSRTPFAGLPQSNISPDFVLVFAELALLVTVIFASLTMGVINTGNEKNGFKYLPVLFIISFAAFFAIRLILSTMFKQLI</sequence>
<keyword evidence="2" id="KW-1003">Cell membrane</keyword>
<dbReference type="Pfam" id="PF00482">
    <property type="entry name" value="T2SSF"/>
    <property type="match status" value="1"/>
</dbReference>
<feature type="transmembrane region" description="Helical" evidence="6">
    <location>
        <begin position="299"/>
        <end position="318"/>
    </location>
</feature>
<dbReference type="PANTHER" id="PTHR35402:SF1">
    <property type="entry name" value="TYPE II SECRETION SYSTEM PROTEIN GSPF DOMAIN-CONTAINING PROTEIN"/>
    <property type="match status" value="1"/>
</dbReference>
<protein>
    <recommendedName>
        <fullName evidence="7">Type II secretion system protein GspF domain-containing protein</fullName>
    </recommendedName>
</protein>
<comment type="caution">
    <text evidence="8">The sequence shown here is derived from an EMBL/GenBank/DDBJ whole genome shotgun (WGS) entry which is preliminary data.</text>
</comment>
<evidence type="ECO:0000256" key="2">
    <source>
        <dbReference type="ARBA" id="ARBA00022475"/>
    </source>
</evidence>
<keyword evidence="3 6" id="KW-0812">Transmembrane</keyword>